<evidence type="ECO:0000313" key="4">
    <source>
        <dbReference type="Proteomes" id="UP000654075"/>
    </source>
</evidence>
<organism evidence="3 4">
    <name type="scientific">Polarella glacialis</name>
    <name type="common">Dinoflagellate</name>
    <dbReference type="NCBI Taxonomy" id="89957"/>
    <lineage>
        <taxon>Eukaryota</taxon>
        <taxon>Sar</taxon>
        <taxon>Alveolata</taxon>
        <taxon>Dinophyceae</taxon>
        <taxon>Suessiales</taxon>
        <taxon>Suessiaceae</taxon>
        <taxon>Polarella</taxon>
    </lineage>
</organism>
<feature type="domain" description="Protein kinase" evidence="2">
    <location>
        <begin position="209"/>
        <end position="507"/>
    </location>
</feature>
<proteinExistence type="predicted"/>
<keyword evidence="4" id="KW-1185">Reference proteome</keyword>
<dbReference type="Gene3D" id="1.10.510.10">
    <property type="entry name" value="Transferase(Phosphotransferase) domain 1"/>
    <property type="match status" value="1"/>
</dbReference>
<dbReference type="Pfam" id="PF00069">
    <property type="entry name" value="Pkinase"/>
    <property type="match status" value="1"/>
</dbReference>
<dbReference type="SMART" id="SM00220">
    <property type="entry name" value="S_TKc"/>
    <property type="match status" value="1"/>
</dbReference>
<dbReference type="AlphaFoldDB" id="A0A813E8L9"/>
<comment type="caution">
    <text evidence="3">The sequence shown here is derived from an EMBL/GenBank/DDBJ whole genome shotgun (WGS) entry which is preliminary data.</text>
</comment>
<dbReference type="GO" id="GO:0005524">
    <property type="term" value="F:ATP binding"/>
    <property type="evidence" value="ECO:0007669"/>
    <property type="project" value="InterPro"/>
</dbReference>
<feature type="region of interest" description="Disordered" evidence="1">
    <location>
        <begin position="23"/>
        <end position="52"/>
    </location>
</feature>
<dbReference type="Proteomes" id="UP000654075">
    <property type="component" value="Unassembled WGS sequence"/>
</dbReference>
<dbReference type="SUPFAM" id="SSF56112">
    <property type="entry name" value="Protein kinase-like (PK-like)"/>
    <property type="match status" value="1"/>
</dbReference>
<dbReference type="EMBL" id="CAJNNV010007765">
    <property type="protein sequence ID" value="CAE8595334.1"/>
    <property type="molecule type" value="Genomic_DNA"/>
</dbReference>
<gene>
    <name evidence="3" type="ORF">PGLA1383_LOCUS13847</name>
</gene>
<evidence type="ECO:0000313" key="3">
    <source>
        <dbReference type="EMBL" id="CAE8595334.1"/>
    </source>
</evidence>
<evidence type="ECO:0000259" key="2">
    <source>
        <dbReference type="PROSITE" id="PS50011"/>
    </source>
</evidence>
<dbReference type="GO" id="GO:0004674">
    <property type="term" value="F:protein serine/threonine kinase activity"/>
    <property type="evidence" value="ECO:0007669"/>
    <property type="project" value="TreeGrafter"/>
</dbReference>
<feature type="region of interest" description="Disordered" evidence="1">
    <location>
        <begin position="72"/>
        <end position="107"/>
    </location>
</feature>
<dbReference type="InterPro" id="IPR000719">
    <property type="entry name" value="Prot_kinase_dom"/>
</dbReference>
<dbReference type="PROSITE" id="PS50011">
    <property type="entry name" value="PROTEIN_KINASE_DOM"/>
    <property type="match status" value="1"/>
</dbReference>
<dbReference type="PANTHER" id="PTHR44167:SF24">
    <property type="entry name" value="SERINE_THREONINE-PROTEIN KINASE CHK2"/>
    <property type="match status" value="1"/>
</dbReference>
<dbReference type="GO" id="GO:0044773">
    <property type="term" value="P:mitotic DNA damage checkpoint signaling"/>
    <property type="evidence" value="ECO:0007669"/>
    <property type="project" value="TreeGrafter"/>
</dbReference>
<protein>
    <recommendedName>
        <fullName evidence="2">Protein kinase domain-containing protein</fullName>
    </recommendedName>
</protein>
<accession>A0A813E8L9</accession>
<sequence length="687" mass="76896">MMAANIGEKCLCWNSDTFGLKEKLTRKKRQPLSRSSSQDSLSSDRTHDSFPVHALGDAEGYACRVAAFMDGEDEDRKSEPHPGGSQTRKDRAQEGDHDGKDGSTDQGDLLQTAVGVLDSLQTRVAGGKLVLRPYGFDDCATTKAEKLMETIAEARAKDAADGNALADGTDIEVVVGSRVMELDHCCEELMEAEDLDRSVQPLTLHRESTVDVSMVVSKKFGNVVKKTYLKQTMRSPHRPHVHLRDQLLYEASILKSLSAVKGAVRLLAWSCPVDQDRGDLGASPAWQLRSLFFPYVEGDHSPTEPVHIFSYMKQLLETLDELHLRQIVHCNIKRENVMFSSQGKITLIDFETAVNEHELVDMGTEDFDEVCYRSNPRFSAPEVLEPQPGCSKHGSRVLYGHRRDVYGASVIMAELLLQMDEKTHLFQGGRSVHRAHDRRDFCEKLGDHKSGMQKAYDGLQLFSNRCQAGSMPNTMFYKHGADLVKHMTLWSRFKRARAWEALEHSFFQVDPDDMTQQPTFQTMKTKPLSAIDEVLPVRGRDEEDDYLYDKGYRTHTWRDRLGEVAGYLPSEMRYQEIDAPLGGLCTDNNNSPHLHWVDFVPADHSWGVDEGIDYLNSGFYKSHDTTASAAAFRRSSLVWHVVKLFVLGGQSTCAGASMDLPHASEGVAGPCESRSFQESPNLTSALT</sequence>
<feature type="compositionally biased region" description="Low complexity" evidence="1">
    <location>
        <begin position="32"/>
        <end position="41"/>
    </location>
</feature>
<dbReference type="InterPro" id="IPR011009">
    <property type="entry name" value="Kinase-like_dom_sf"/>
</dbReference>
<feature type="compositionally biased region" description="Basic and acidic residues" evidence="1">
    <location>
        <begin position="87"/>
        <end position="103"/>
    </location>
</feature>
<reference evidence="3" key="1">
    <citation type="submission" date="2021-02" db="EMBL/GenBank/DDBJ databases">
        <authorList>
            <person name="Dougan E. K."/>
            <person name="Rhodes N."/>
            <person name="Thang M."/>
            <person name="Chan C."/>
        </authorList>
    </citation>
    <scope>NUCLEOTIDE SEQUENCE</scope>
</reference>
<dbReference type="PANTHER" id="PTHR44167">
    <property type="entry name" value="OVARIAN-SPECIFIC SERINE/THREONINE-PROTEIN KINASE LOK-RELATED"/>
    <property type="match status" value="1"/>
</dbReference>
<name>A0A813E8L9_POLGL</name>
<dbReference type="GO" id="GO:0005634">
    <property type="term" value="C:nucleus"/>
    <property type="evidence" value="ECO:0007669"/>
    <property type="project" value="TreeGrafter"/>
</dbReference>
<evidence type="ECO:0000256" key="1">
    <source>
        <dbReference type="SAM" id="MobiDB-lite"/>
    </source>
</evidence>